<dbReference type="PANTHER" id="PTHR10584:SF166">
    <property type="entry name" value="RIBOKINASE"/>
    <property type="match status" value="1"/>
</dbReference>
<keyword evidence="1" id="KW-0808">Transferase</keyword>
<feature type="domain" description="Carbohydrate kinase PfkB" evidence="3">
    <location>
        <begin position="39"/>
        <end position="293"/>
    </location>
</feature>
<protein>
    <submittedName>
        <fullName evidence="4">Sugar kinase</fullName>
    </submittedName>
</protein>
<evidence type="ECO:0000256" key="1">
    <source>
        <dbReference type="ARBA" id="ARBA00022679"/>
    </source>
</evidence>
<reference evidence="4 5" key="1">
    <citation type="submission" date="2020-07" db="EMBL/GenBank/DDBJ databases">
        <authorList>
            <person name="Feng X."/>
        </authorList>
    </citation>
    <scope>NUCLEOTIDE SEQUENCE [LARGE SCALE GENOMIC DNA]</scope>
    <source>
        <strain evidence="4 5">JCM14086</strain>
    </source>
</reference>
<proteinExistence type="predicted"/>
<evidence type="ECO:0000313" key="4">
    <source>
        <dbReference type="EMBL" id="MBC2601670.1"/>
    </source>
</evidence>
<dbReference type="EMBL" id="JACHVA010000069">
    <property type="protein sequence ID" value="MBC2601670.1"/>
    <property type="molecule type" value="Genomic_DNA"/>
</dbReference>
<dbReference type="Gene3D" id="3.40.1190.20">
    <property type="match status" value="1"/>
</dbReference>
<evidence type="ECO:0000313" key="5">
    <source>
        <dbReference type="Proteomes" id="UP000525652"/>
    </source>
</evidence>
<gene>
    <name evidence="4" type="ORF">H5P30_07750</name>
</gene>
<dbReference type="Proteomes" id="UP000525652">
    <property type="component" value="Unassembled WGS sequence"/>
</dbReference>
<dbReference type="InterPro" id="IPR029056">
    <property type="entry name" value="Ribokinase-like"/>
</dbReference>
<dbReference type="SUPFAM" id="SSF53613">
    <property type="entry name" value="Ribokinase-like"/>
    <property type="match status" value="1"/>
</dbReference>
<organism evidence="4 5">
    <name type="scientific">Puniceicoccus vermicola</name>
    <dbReference type="NCBI Taxonomy" id="388746"/>
    <lineage>
        <taxon>Bacteria</taxon>
        <taxon>Pseudomonadati</taxon>
        <taxon>Verrucomicrobiota</taxon>
        <taxon>Opitutia</taxon>
        <taxon>Puniceicoccales</taxon>
        <taxon>Puniceicoccaceae</taxon>
        <taxon>Puniceicoccus</taxon>
    </lineage>
</organism>
<sequence>MQRVKLNESAAAAEPQPVLIVGSVGYDDIETPFNKDTRILGGSASYACLASSYFAPTRMVAVVGNDFEPSDRARLDDHGIDTAGLQVDESGPTFTWSGKYLENFNERETLDIQLNVFEKFEPVLPASQKDSRYVLLGNIHPGLQSHVLDQLDSDDAFVAVDTIDLWITIAKPEFLDLLKRVDFLVINDSESELLTGESNIIKAGAALRALGPDKVVIKKGAHGAYFFYEGGLFALPAYPVTELRDPTGAGDTFLGAVMGYLAACDKRDIPTIKQALLYGTAVASLTVEAFSCNRLESGGAETIEKRVEELRAMISL</sequence>
<dbReference type="InterPro" id="IPR011611">
    <property type="entry name" value="PfkB_dom"/>
</dbReference>
<dbReference type="AlphaFoldDB" id="A0A7X1E3M4"/>
<accession>A0A7X1E3M4</accession>
<dbReference type="InterPro" id="IPR002173">
    <property type="entry name" value="Carboh/pur_kinase_PfkB_CS"/>
</dbReference>
<dbReference type="PANTHER" id="PTHR10584">
    <property type="entry name" value="SUGAR KINASE"/>
    <property type="match status" value="1"/>
</dbReference>
<evidence type="ECO:0000259" key="3">
    <source>
        <dbReference type="Pfam" id="PF00294"/>
    </source>
</evidence>
<keyword evidence="2 4" id="KW-0418">Kinase</keyword>
<evidence type="ECO:0000256" key="2">
    <source>
        <dbReference type="ARBA" id="ARBA00022777"/>
    </source>
</evidence>
<name>A0A7X1E3M4_9BACT</name>
<dbReference type="GO" id="GO:0005829">
    <property type="term" value="C:cytosol"/>
    <property type="evidence" value="ECO:0007669"/>
    <property type="project" value="TreeGrafter"/>
</dbReference>
<dbReference type="PROSITE" id="PS00584">
    <property type="entry name" value="PFKB_KINASES_2"/>
    <property type="match status" value="1"/>
</dbReference>
<comment type="caution">
    <text evidence="4">The sequence shown here is derived from an EMBL/GenBank/DDBJ whole genome shotgun (WGS) entry which is preliminary data.</text>
</comment>
<dbReference type="Pfam" id="PF00294">
    <property type="entry name" value="PfkB"/>
    <property type="match status" value="1"/>
</dbReference>
<dbReference type="RefSeq" id="WP_185692389.1">
    <property type="nucleotide sequence ID" value="NZ_JACHVA010000069.1"/>
</dbReference>
<dbReference type="GO" id="GO:0016301">
    <property type="term" value="F:kinase activity"/>
    <property type="evidence" value="ECO:0007669"/>
    <property type="project" value="UniProtKB-KW"/>
</dbReference>
<keyword evidence="5" id="KW-1185">Reference proteome</keyword>